<dbReference type="Pfam" id="PF01261">
    <property type="entry name" value="AP_endonuc_2"/>
    <property type="match status" value="1"/>
</dbReference>
<dbReference type="RefSeq" id="WP_116065223.1">
    <property type="nucleotide sequence ID" value="NZ_QRDZ01000043.1"/>
</dbReference>
<sequence>MKLGISTYCLVDKLRGGEMSVLDVLEWAKEHRCEHVELVPYGYSLVDDGELAERVRRKAEQLGLELSNYALPANFAHESDEDFLAEVERLKGHVDLLAAMGIRSMRHDVVAFTIPQEEADITHFEKNLPRIAEGSRLIADYAAERGIATNIENHGWGVQHSDRVQRVIAEVNRPNFRTVLDIGNFLCVDEPPLIGVAKNLPLASIVHLKDFYYRGADQNPGDGKWFRTANGNFLRGSIFGQGDLPVRSLLKLIKGSGYDGYLTLEFEGMEESREGTAIGLDNVLRLWDEA</sequence>
<dbReference type="SUPFAM" id="SSF51658">
    <property type="entry name" value="Xylose isomerase-like"/>
    <property type="match status" value="1"/>
</dbReference>
<name>A0A3D9I1E0_9BACL</name>
<dbReference type="OrthoDB" id="256906at2"/>
<comment type="caution">
    <text evidence="2">The sequence shown here is derived from an EMBL/GenBank/DDBJ whole genome shotgun (WGS) entry which is preliminary data.</text>
</comment>
<dbReference type="AlphaFoldDB" id="A0A3D9I1E0"/>
<keyword evidence="3" id="KW-1185">Reference proteome</keyword>
<evidence type="ECO:0000313" key="2">
    <source>
        <dbReference type="EMBL" id="RED55429.1"/>
    </source>
</evidence>
<proteinExistence type="predicted"/>
<evidence type="ECO:0000313" key="3">
    <source>
        <dbReference type="Proteomes" id="UP000256977"/>
    </source>
</evidence>
<dbReference type="Proteomes" id="UP000256977">
    <property type="component" value="Unassembled WGS sequence"/>
</dbReference>
<gene>
    <name evidence="2" type="ORF">DFP98_14375</name>
</gene>
<reference evidence="2 3" key="1">
    <citation type="submission" date="2018-07" db="EMBL/GenBank/DDBJ databases">
        <title>Genomic Encyclopedia of Type Strains, Phase III (KMG-III): the genomes of soil and plant-associated and newly described type strains.</title>
        <authorList>
            <person name="Whitman W."/>
        </authorList>
    </citation>
    <scope>NUCLEOTIDE SEQUENCE [LARGE SCALE GENOMIC DNA]</scope>
    <source>
        <strain evidence="2 3">CECT 7287</strain>
    </source>
</reference>
<accession>A0A3D9I1E0</accession>
<dbReference type="PANTHER" id="PTHR12110:SF53">
    <property type="entry name" value="BLR5974 PROTEIN"/>
    <property type="match status" value="1"/>
</dbReference>
<dbReference type="InterPro" id="IPR013022">
    <property type="entry name" value="Xyl_isomerase-like_TIM-brl"/>
</dbReference>
<dbReference type="PANTHER" id="PTHR12110">
    <property type="entry name" value="HYDROXYPYRUVATE ISOMERASE"/>
    <property type="match status" value="1"/>
</dbReference>
<keyword evidence="2" id="KW-0413">Isomerase</keyword>
<dbReference type="InterPro" id="IPR050312">
    <property type="entry name" value="IolE/XylAMocC-like"/>
</dbReference>
<dbReference type="GO" id="GO:0016853">
    <property type="term" value="F:isomerase activity"/>
    <property type="evidence" value="ECO:0007669"/>
    <property type="project" value="UniProtKB-KW"/>
</dbReference>
<feature type="domain" description="Xylose isomerase-like TIM barrel" evidence="1">
    <location>
        <begin position="25"/>
        <end position="278"/>
    </location>
</feature>
<dbReference type="Gene3D" id="3.20.20.150">
    <property type="entry name" value="Divalent-metal-dependent TIM barrel enzymes"/>
    <property type="match status" value="1"/>
</dbReference>
<dbReference type="InterPro" id="IPR036237">
    <property type="entry name" value="Xyl_isomerase-like_sf"/>
</dbReference>
<organism evidence="2 3">
    <name type="scientific">Cohnella phaseoli</name>
    <dbReference type="NCBI Taxonomy" id="456490"/>
    <lineage>
        <taxon>Bacteria</taxon>
        <taxon>Bacillati</taxon>
        <taxon>Bacillota</taxon>
        <taxon>Bacilli</taxon>
        <taxon>Bacillales</taxon>
        <taxon>Paenibacillaceae</taxon>
        <taxon>Cohnella</taxon>
    </lineage>
</organism>
<protein>
    <submittedName>
        <fullName evidence="2">Sugar phosphate isomerase/epimerase</fullName>
    </submittedName>
</protein>
<dbReference type="EMBL" id="QRDZ01000043">
    <property type="protein sequence ID" value="RED55429.1"/>
    <property type="molecule type" value="Genomic_DNA"/>
</dbReference>
<evidence type="ECO:0000259" key="1">
    <source>
        <dbReference type="Pfam" id="PF01261"/>
    </source>
</evidence>